<dbReference type="Pfam" id="PF08238">
    <property type="entry name" value="Sel1"/>
    <property type="match status" value="15"/>
</dbReference>
<dbReference type="EMBL" id="QSGO01000002">
    <property type="protein sequence ID" value="RHB37650.1"/>
    <property type="molecule type" value="Genomic_DNA"/>
</dbReference>
<evidence type="ECO:0000313" key="2">
    <source>
        <dbReference type="Proteomes" id="UP000284379"/>
    </source>
</evidence>
<protein>
    <recommendedName>
        <fullName evidence="3">Sel1 repeat family protein</fullName>
    </recommendedName>
</protein>
<dbReference type="SUPFAM" id="SSF81901">
    <property type="entry name" value="HCP-like"/>
    <property type="match status" value="4"/>
</dbReference>
<gene>
    <name evidence="1" type="ORF">DW888_03510</name>
</gene>
<dbReference type="InterPro" id="IPR006597">
    <property type="entry name" value="Sel1-like"/>
</dbReference>
<accession>A0A413VVJ6</accession>
<dbReference type="Proteomes" id="UP000284379">
    <property type="component" value="Unassembled WGS sequence"/>
</dbReference>
<proteinExistence type="predicted"/>
<dbReference type="InterPro" id="IPR011990">
    <property type="entry name" value="TPR-like_helical_dom_sf"/>
</dbReference>
<dbReference type="SMART" id="SM00671">
    <property type="entry name" value="SEL1"/>
    <property type="match status" value="15"/>
</dbReference>
<evidence type="ECO:0000313" key="1">
    <source>
        <dbReference type="EMBL" id="RHB37650.1"/>
    </source>
</evidence>
<evidence type="ECO:0008006" key="3">
    <source>
        <dbReference type="Google" id="ProtNLM"/>
    </source>
</evidence>
<dbReference type="Gene3D" id="1.25.40.10">
    <property type="entry name" value="Tetratricopeptide repeat domain"/>
    <property type="match status" value="4"/>
</dbReference>
<reference evidence="1 2" key="1">
    <citation type="submission" date="2018-08" db="EMBL/GenBank/DDBJ databases">
        <title>A genome reference for cultivated species of the human gut microbiota.</title>
        <authorList>
            <person name="Zou Y."/>
            <person name="Xue W."/>
            <person name="Luo G."/>
        </authorList>
    </citation>
    <scope>NUCLEOTIDE SEQUENCE [LARGE SCALE GENOMIC DNA]</scope>
    <source>
        <strain evidence="1 2">AM40-30BH</strain>
    </source>
</reference>
<dbReference type="PANTHER" id="PTHR11102">
    <property type="entry name" value="SEL-1-LIKE PROTEIN"/>
    <property type="match status" value="1"/>
</dbReference>
<dbReference type="PANTHER" id="PTHR11102:SF160">
    <property type="entry name" value="ERAD-ASSOCIATED E3 UBIQUITIN-PROTEIN LIGASE COMPONENT HRD3"/>
    <property type="match status" value="1"/>
</dbReference>
<dbReference type="RefSeq" id="WP_122200876.1">
    <property type="nucleotide sequence ID" value="NZ_CABJFV010000002.1"/>
</dbReference>
<sequence length="828" mass="95338">MEMNKENFEKLLNQIKASGKPATEWFGKYTHDILMHPDNWWEALAVCEYALDSKEDEKQIAEFFHHIFQAYDCNVEVDLNDEEYTFWWEKVQETCDRVGEFAGVGLVQKGSQYAEARYGLRDTSKLVPYYEKAADMGDENAQATFAFWKYMGYYCEADKAEGERRFATLTTPEGLHWKKFYEACIENCAGHEEKAWELRQELLNELPEGDKMRANIYAIIGDELDNDETKVAEQAEYYEKALAVVPNFYVQKNLGTLYFRNPELGKTQEQAFELWEGAWKAGVWSAANFLGYYYQEEPWTDIPKAIEWLEKGMLYCESYCTYELALIYLYNEEYQNVERGLYCLERCVEDNYIQGIESLAMVYFNGELVEENIERAHELLLKATELKSGSAAYRIGWMYERGILSENPDYEKALEYYEKSAALENNDGYCRAALYLANGYAGVTDEAKSKEYYEKAAAQGSPYALVELGFLQENEQNYEQAFELFSKAAEQEYPYGMYRVGYYLSEGIKGDAQPEEGAAWYLKAAEAGDTDAMFAMGRCYKNGYGVEEDPDKALAWYQKGEEKEDPRCITELGLAYENGYGVEENPHKAVEYMTKAAELNYGYAQFKMGDYYFYGYGPCLEDNKQAVEWYEKAITNGNALAMLRLGEYYLYDYDKLNESEKAFTYFKQAAEQEFYNEGIGICYEMGIGVEENETEAFKYYTLAANNGNTMSMYRTGLCHYNGVGVKQNLQEAFRWFNDAAGNENIHACYYVGKMLMYGEGCTPNPENGLQWLQKAAEAGSDKAQFELGNAYLSGNGVEENDEIAMEWFEKAAENGNEKALKITGRRKR</sequence>
<organism evidence="1 2">
    <name type="scientific">Bacteroides nordii</name>
    <dbReference type="NCBI Taxonomy" id="291645"/>
    <lineage>
        <taxon>Bacteria</taxon>
        <taxon>Pseudomonadati</taxon>
        <taxon>Bacteroidota</taxon>
        <taxon>Bacteroidia</taxon>
        <taxon>Bacteroidales</taxon>
        <taxon>Bacteroidaceae</taxon>
        <taxon>Bacteroides</taxon>
    </lineage>
</organism>
<comment type="caution">
    <text evidence="1">The sequence shown here is derived from an EMBL/GenBank/DDBJ whole genome shotgun (WGS) entry which is preliminary data.</text>
</comment>
<name>A0A413VVJ6_9BACE</name>
<dbReference type="InterPro" id="IPR050767">
    <property type="entry name" value="Sel1_AlgK"/>
</dbReference>
<dbReference type="AlphaFoldDB" id="A0A413VVJ6"/>